<proteinExistence type="predicted"/>
<reference evidence="1 2" key="1">
    <citation type="submission" date="2012-04" db="EMBL/GenBank/DDBJ databases">
        <title>The Genome Sequence of Loa loa.</title>
        <authorList>
            <consortium name="The Broad Institute Genome Sequencing Platform"/>
            <consortium name="Broad Institute Genome Sequencing Center for Infectious Disease"/>
            <person name="Nutman T.B."/>
            <person name="Fink D.L."/>
            <person name="Russ C."/>
            <person name="Young S."/>
            <person name="Zeng Q."/>
            <person name="Gargeya S."/>
            <person name="Alvarado L."/>
            <person name="Berlin A."/>
            <person name="Chapman S.B."/>
            <person name="Chen Z."/>
            <person name="Freedman E."/>
            <person name="Gellesch M."/>
            <person name="Goldberg J."/>
            <person name="Griggs A."/>
            <person name="Gujja S."/>
            <person name="Heilman E.R."/>
            <person name="Heiman D."/>
            <person name="Howarth C."/>
            <person name="Mehta T."/>
            <person name="Neiman D."/>
            <person name="Pearson M."/>
            <person name="Roberts A."/>
            <person name="Saif S."/>
            <person name="Shea T."/>
            <person name="Shenoy N."/>
            <person name="Sisk P."/>
            <person name="Stolte C."/>
            <person name="Sykes S."/>
            <person name="White J."/>
            <person name="Yandava C."/>
            <person name="Haas B."/>
            <person name="Henn M.R."/>
            <person name="Nusbaum C."/>
            <person name="Birren B."/>
        </authorList>
    </citation>
    <scope>NUCLEOTIDE SEQUENCE [LARGE SCALE GENOMIC DNA]</scope>
</reference>
<evidence type="ECO:0000313" key="2">
    <source>
        <dbReference type="Proteomes" id="UP000095285"/>
    </source>
</evidence>
<name>A0A1I7VUY6_LOALO</name>
<dbReference type="CTD" id="9938885"/>
<organism evidence="2 3">
    <name type="scientific">Loa loa</name>
    <name type="common">Eye worm</name>
    <name type="synonym">Filaria loa</name>
    <dbReference type="NCBI Taxonomy" id="7209"/>
    <lineage>
        <taxon>Eukaryota</taxon>
        <taxon>Metazoa</taxon>
        <taxon>Ecdysozoa</taxon>
        <taxon>Nematoda</taxon>
        <taxon>Chromadorea</taxon>
        <taxon>Rhabditida</taxon>
        <taxon>Spirurina</taxon>
        <taxon>Spiruromorpha</taxon>
        <taxon>Filarioidea</taxon>
        <taxon>Onchocercidae</taxon>
        <taxon>Loa</taxon>
    </lineage>
</organism>
<accession>A0A1S0UAU6</accession>
<evidence type="ECO:0000313" key="3">
    <source>
        <dbReference type="WBParaSite" id="EN70_658"/>
    </source>
</evidence>
<dbReference type="AlphaFoldDB" id="A0A1I7VUY6"/>
<keyword evidence="2" id="KW-1185">Reference proteome</keyword>
<evidence type="ECO:0000313" key="1">
    <source>
        <dbReference type="EMBL" id="EFO26974.1"/>
    </source>
</evidence>
<accession>A0A1I7VUY6</accession>
<sequence length="155" mass="17208">MLGVIDLVNQSMYSTVNSTHSTMTTVAKYVYDDFSTPSSLRSARVIVEGRSVFVNPGWLAEFSNFFATMFFGKNAGENLILSNELRASVLLVTRMLRYTEQVGALALEHCWKYSKGYQYMNLRECSGDSSSAVHHPAPIGDTYCCVHNAVLGSKQ</sequence>
<dbReference type="KEGG" id="loa:LOAG_01509"/>
<gene>
    <name evidence="1 3" type="ORF">LOAG_01509</name>
</gene>
<reference evidence="3" key="2">
    <citation type="submission" date="2016-11" db="UniProtKB">
        <authorList>
            <consortium name="WormBaseParasite"/>
        </authorList>
    </citation>
    <scope>IDENTIFICATION</scope>
</reference>
<protein>
    <submittedName>
        <fullName evidence="3">BTB domain-containing protein</fullName>
    </submittedName>
</protein>
<dbReference type="Proteomes" id="UP000095285">
    <property type="component" value="Unassembled WGS sequence"/>
</dbReference>
<dbReference type="WBParaSite" id="EN70_658">
    <property type="protein sequence ID" value="EN70_658"/>
    <property type="gene ID" value="EN70_658"/>
</dbReference>
<dbReference type="GeneID" id="9938885"/>
<dbReference type="EMBL" id="JH712224">
    <property type="protein sequence ID" value="EFO26974.1"/>
    <property type="molecule type" value="Genomic_DNA"/>
</dbReference>
<dbReference type="RefSeq" id="XP_003137096.1">
    <property type="nucleotide sequence ID" value="XM_003137048.1"/>
</dbReference>
<dbReference type="OrthoDB" id="5813706at2759"/>